<dbReference type="EMBL" id="JSVA01000008">
    <property type="protein sequence ID" value="KOF03150.1"/>
    <property type="molecule type" value="Genomic_DNA"/>
</dbReference>
<dbReference type="Gene3D" id="3.10.20.310">
    <property type="entry name" value="membrane protein fhac"/>
    <property type="match status" value="1"/>
</dbReference>
<feature type="domain" description="POTRA" evidence="1">
    <location>
        <begin position="43"/>
        <end position="117"/>
    </location>
</feature>
<proteinExistence type="predicted"/>
<comment type="caution">
    <text evidence="2">The sequence shown here is derived from an EMBL/GenBank/DDBJ whole genome shotgun (WGS) entry which is preliminary data.</text>
</comment>
<dbReference type="InterPro" id="IPR010827">
    <property type="entry name" value="BamA/TamA_POTRA"/>
</dbReference>
<sequence>MIDIKVKKGLKGGIILFLLLIFSLNGFGQNTSVEDSLGSVAINVGKIYITGNKKTKAEIILRELDFVEGQQISAREFSQSIVLSQQKLINTRLFVIAEVVPLFMSDTQVDILIRLQERWYIFPLPIFKLADRNFTEWWVNQKRDFSRVNYGVQLYHFNLTGYNDKLIFRSQFGFTKQYELQYQRPYINKSQTLGLTLRTSFANNKTVATNTDGHRLQFEQSDDINRRIFSSSGTLTYRPSFYSRHSIDAGFSRASVSELITNANPNYFQNGEQLQKYFRLSYVYSWDNRDYFAYPLSGNLFRGEVSNYGLGIFNDLNMFSVRGSTSNFFDLGGKLYLANSLEGYYNFSDEIPYMLRSGFGYKPDFIRGYERYVVESKAFVSNRSEFKYKFLSGIQELNRRSLIDQFRTMPYAFYLKAFVDMGYAGEAIRSTTNNFYNKELMYSAGLGLDIVTYYDFVVRFEFSVNRERQTGFFVNFMSAL</sequence>
<dbReference type="Gene3D" id="2.40.160.50">
    <property type="entry name" value="membrane protein fhac: a member of the omp85/tpsb transporter family"/>
    <property type="match status" value="1"/>
</dbReference>
<dbReference type="Pfam" id="PF07244">
    <property type="entry name" value="POTRA"/>
    <property type="match status" value="1"/>
</dbReference>
<organism evidence="2 3">
    <name type="scientific">Roseivirga seohaensis subsp. aquiponti</name>
    <dbReference type="NCBI Taxonomy" id="1566026"/>
    <lineage>
        <taxon>Bacteria</taxon>
        <taxon>Pseudomonadati</taxon>
        <taxon>Bacteroidota</taxon>
        <taxon>Cytophagia</taxon>
        <taxon>Cytophagales</taxon>
        <taxon>Roseivirgaceae</taxon>
        <taxon>Roseivirga</taxon>
    </lineage>
</organism>
<keyword evidence="3" id="KW-1185">Reference proteome</keyword>
<accession>A0A0L8ALV6</accession>
<dbReference type="RefSeq" id="WP_053223077.1">
    <property type="nucleotide sequence ID" value="NZ_JSVA01000008.1"/>
</dbReference>
<evidence type="ECO:0000259" key="1">
    <source>
        <dbReference type="Pfam" id="PF07244"/>
    </source>
</evidence>
<dbReference type="Proteomes" id="UP000036908">
    <property type="component" value="Unassembled WGS sequence"/>
</dbReference>
<dbReference type="OrthoDB" id="9768717at2"/>
<reference evidence="3" key="1">
    <citation type="submission" date="2014-11" db="EMBL/GenBank/DDBJ databases">
        <title>Genome sequencing of Roseivirga sp. D-25.</title>
        <authorList>
            <person name="Selvaratnam C."/>
            <person name="Thevarajoo S."/>
            <person name="Goh K.M."/>
            <person name="Eee R."/>
            <person name="Chan K.-G."/>
            <person name="Chong C.S."/>
        </authorList>
    </citation>
    <scope>NUCLEOTIDE SEQUENCE [LARGE SCALE GENOMIC DNA]</scope>
    <source>
        <strain evidence="3">D-25</strain>
    </source>
</reference>
<dbReference type="AlphaFoldDB" id="A0A0L8ALV6"/>
<dbReference type="GO" id="GO:0019867">
    <property type="term" value="C:outer membrane"/>
    <property type="evidence" value="ECO:0007669"/>
    <property type="project" value="InterPro"/>
</dbReference>
<protein>
    <recommendedName>
        <fullName evidence="1">POTRA domain-containing protein</fullName>
    </recommendedName>
</protein>
<gene>
    <name evidence="2" type="ORF">OB69_07445</name>
</gene>
<dbReference type="PATRIC" id="fig|1566026.4.peg.3320"/>
<evidence type="ECO:0000313" key="2">
    <source>
        <dbReference type="EMBL" id="KOF03150.1"/>
    </source>
</evidence>
<evidence type="ECO:0000313" key="3">
    <source>
        <dbReference type="Proteomes" id="UP000036908"/>
    </source>
</evidence>
<name>A0A0L8ALV6_9BACT</name>